<name>A0ABV7IS93_9SPHN</name>
<proteinExistence type="predicted"/>
<keyword evidence="2" id="KW-1185">Reference proteome</keyword>
<dbReference type="RefSeq" id="WP_379510575.1">
    <property type="nucleotide sequence ID" value="NZ_JBHRTQ010000011.1"/>
</dbReference>
<accession>A0ABV7IS93</accession>
<sequence>MALDIIARAMATAARTAAASAANPVPIGRFADLPTRSVDAAWSAVITSGYAATGFGRGVYVADAVATGALAAAHPRFCKADAAGRMFRLLPDDNGLIPVACAGANGQSVPITNASVDDRAAIQAAEDYKHAIGAAGLSFDARYYAIRRTPRTNLATADIHTSLSGLTFVANSSTRWKSTHPQGSTLLRRKVDGTAYDKTDKQTIAGVDWRGGFLFMEGQTSDPGDPSVGSLILEDMTFDGGLRLADGLTFEICDKAVWQSNDRFCGHITLAGRTRIIGFTSELVYGAQGTLTSAADRIITVGPGVEIGETGGSCLNPNGQTLRVDRCLLYNAYIGIEGWTGRTGGYLKAVFRDITHGNSLQGGVASGPPLTYYVPNAPAGSPLPLGHLDIVLERAARFDVGSWITGRILAIDTPVAIGSSDVFVNGAEMVDLDIISTCDRAGLPGGVSLIGGGNGAMNIRNVTVRLDLKRSAYAVANNFWHQSAVYTYGSIGPNVVVALGANDGGASPIKVAAAAYDWGITVKGWSFIESGCYTPDSFWDVEAGNGGTLPNNRPVIAFTCSGTATGAKNVNLPTVKVNPGTRMFVANYTRNSVNPGLSTKVNGSNFRTGIDEVLPTDYTVACFEFTGSKWRVVERV</sequence>
<dbReference type="EMBL" id="JBHRTQ010000011">
    <property type="protein sequence ID" value="MFC3175194.1"/>
    <property type="molecule type" value="Genomic_DNA"/>
</dbReference>
<evidence type="ECO:0000313" key="2">
    <source>
        <dbReference type="Proteomes" id="UP001595604"/>
    </source>
</evidence>
<organism evidence="1 2">
    <name type="scientific">Novosphingobium bradum</name>
    <dbReference type="NCBI Taxonomy" id="1737444"/>
    <lineage>
        <taxon>Bacteria</taxon>
        <taxon>Pseudomonadati</taxon>
        <taxon>Pseudomonadota</taxon>
        <taxon>Alphaproteobacteria</taxon>
        <taxon>Sphingomonadales</taxon>
        <taxon>Sphingomonadaceae</taxon>
        <taxon>Novosphingobium</taxon>
    </lineage>
</organism>
<evidence type="ECO:0000313" key="1">
    <source>
        <dbReference type="EMBL" id="MFC3175194.1"/>
    </source>
</evidence>
<reference evidence="2" key="1">
    <citation type="journal article" date="2019" name="Int. J. Syst. Evol. Microbiol.">
        <title>The Global Catalogue of Microorganisms (GCM) 10K type strain sequencing project: providing services to taxonomists for standard genome sequencing and annotation.</title>
        <authorList>
            <consortium name="The Broad Institute Genomics Platform"/>
            <consortium name="The Broad Institute Genome Sequencing Center for Infectious Disease"/>
            <person name="Wu L."/>
            <person name="Ma J."/>
        </authorList>
    </citation>
    <scope>NUCLEOTIDE SEQUENCE [LARGE SCALE GENOMIC DNA]</scope>
    <source>
        <strain evidence="2">KCTC 42984</strain>
    </source>
</reference>
<comment type="caution">
    <text evidence="1">The sequence shown here is derived from an EMBL/GenBank/DDBJ whole genome shotgun (WGS) entry which is preliminary data.</text>
</comment>
<dbReference type="Proteomes" id="UP001595604">
    <property type="component" value="Unassembled WGS sequence"/>
</dbReference>
<gene>
    <name evidence="1" type="ORF">ACFOD9_13115</name>
</gene>
<protein>
    <submittedName>
        <fullName evidence="1">Uncharacterized protein</fullName>
    </submittedName>
</protein>